<dbReference type="EMBL" id="BKCJ010011011">
    <property type="protein sequence ID" value="GEU94157.1"/>
    <property type="molecule type" value="Genomic_DNA"/>
</dbReference>
<organism evidence="1">
    <name type="scientific">Tanacetum cinerariifolium</name>
    <name type="common">Dalmatian daisy</name>
    <name type="synonym">Chrysanthemum cinerariifolium</name>
    <dbReference type="NCBI Taxonomy" id="118510"/>
    <lineage>
        <taxon>Eukaryota</taxon>
        <taxon>Viridiplantae</taxon>
        <taxon>Streptophyta</taxon>
        <taxon>Embryophyta</taxon>
        <taxon>Tracheophyta</taxon>
        <taxon>Spermatophyta</taxon>
        <taxon>Magnoliopsida</taxon>
        <taxon>eudicotyledons</taxon>
        <taxon>Gunneridae</taxon>
        <taxon>Pentapetalae</taxon>
        <taxon>asterids</taxon>
        <taxon>campanulids</taxon>
        <taxon>Asterales</taxon>
        <taxon>Asteraceae</taxon>
        <taxon>Asteroideae</taxon>
        <taxon>Anthemideae</taxon>
        <taxon>Anthemidinae</taxon>
        <taxon>Tanacetum</taxon>
    </lineage>
</organism>
<gene>
    <name evidence="1" type="ORF">Tci_066135</name>
</gene>
<evidence type="ECO:0008006" key="2">
    <source>
        <dbReference type="Google" id="ProtNLM"/>
    </source>
</evidence>
<sequence>MQVMVAMVLRMHGDKAKIKRLMQEMEIMTEIKLFSVFHERTNVLAMKDEAGSKLNNEENDFMLDTSYGEETMEDLTAAFMLMAQIQPVDVVESSNSVRRPNFKGTKSKNRVLKNTKSSSTYVRKISRSVSIDSNKCETKDLNVFQTNASVSNSKTLNVVNDRSNIVCVSCGKNVFLLSHEKCVARYALFRNSNVKRALCTTPVATNSKNLGATSVVAKSRLSVANNTKATNKVTYKIEIKWLLCEQMVKRHVYDEPMWTTDRVVAPTLGFTITIPEIANEFSIKGNIIKIFYHGLSEITQEVLNAATGGIFLYKTPNQAYQLLEDKVLLKFDWAKNQKTKSSLEKTVAFADEGSSNTDTDKIMTRMDAMTIKIDAQYKELQSRAKQPTPDLNDDDMPMSREEEAKFMQTFRNTRFYNDYGDRDLNRANWHSSGQNDYH</sequence>
<accession>A0A6L2P994</accession>
<name>A0A6L2P994_TANCI</name>
<evidence type="ECO:0000313" key="1">
    <source>
        <dbReference type="EMBL" id="GEU94157.1"/>
    </source>
</evidence>
<comment type="caution">
    <text evidence="1">The sequence shown here is derived from an EMBL/GenBank/DDBJ whole genome shotgun (WGS) entry which is preliminary data.</text>
</comment>
<dbReference type="AlphaFoldDB" id="A0A6L2P994"/>
<protein>
    <recommendedName>
        <fullName evidence="2">Reverse transcriptase domain-containing protein</fullName>
    </recommendedName>
</protein>
<proteinExistence type="predicted"/>
<reference evidence="1" key="1">
    <citation type="journal article" date="2019" name="Sci. Rep.">
        <title>Draft genome of Tanacetum cinerariifolium, the natural source of mosquito coil.</title>
        <authorList>
            <person name="Yamashiro T."/>
            <person name="Shiraishi A."/>
            <person name="Satake H."/>
            <person name="Nakayama K."/>
        </authorList>
    </citation>
    <scope>NUCLEOTIDE SEQUENCE</scope>
</reference>